<feature type="transmembrane region" description="Helical" evidence="1">
    <location>
        <begin position="174"/>
        <end position="194"/>
    </location>
</feature>
<keyword evidence="1" id="KW-1133">Transmembrane helix</keyword>
<protein>
    <recommendedName>
        <fullName evidence="4">Transmembrane protein</fullName>
    </recommendedName>
</protein>
<evidence type="ECO:0000256" key="1">
    <source>
        <dbReference type="SAM" id="Phobius"/>
    </source>
</evidence>
<keyword evidence="3" id="KW-1185">Reference proteome</keyword>
<organism evidence="2 3">
    <name type="scientific">Paramecium octaurelia</name>
    <dbReference type="NCBI Taxonomy" id="43137"/>
    <lineage>
        <taxon>Eukaryota</taxon>
        <taxon>Sar</taxon>
        <taxon>Alveolata</taxon>
        <taxon>Ciliophora</taxon>
        <taxon>Intramacronucleata</taxon>
        <taxon>Oligohymenophorea</taxon>
        <taxon>Peniculida</taxon>
        <taxon>Parameciidae</taxon>
        <taxon>Paramecium</taxon>
    </lineage>
</organism>
<dbReference type="EMBL" id="CAJJDP010000102">
    <property type="protein sequence ID" value="CAD8192658.1"/>
    <property type="molecule type" value="Genomic_DNA"/>
</dbReference>
<comment type="caution">
    <text evidence="2">The sequence shown here is derived from an EMBL/GenBank/DDBJ whole genome shotgun (WGS) entry which is preliminary data.</text>
</comment>
<evidence type="ECO:0000313" key="2">
    <source>
        <dbReference type="EMBL" id="CAD8192658.1"/>
    </source>
</evidence>
<accession>A0A8S1WRN9</accession>
<evidence type="ECO:0008006" key="4">
    <source>
        <dbReference type="Google" id="ProtNLM"/>
    </source>
</evidence>
<sequence>MKQQIKNSVMKMKNVNGIIGQFQNVKTYAINQILKMNATFQQIVSGELVLPHVQSENAQKNCNRKNVVKLLLVLGGITNVGTHHVLHCKLKRLVNALIRIAIEMRNESFVMIKNAQTIIIKLIVIKYLFVVGINTNAQTMIMTRLIIKKVKNNVDLNHLITYDQSQPQIQNFLVVYKNSLILPVYFILFLFFLFKQQ</sequence>
<dbReference type="AlphaFoldDB" id="A0A8S1WRN9"/>
<name>A0A8S1WRN9_PAROT</name>
<proteinExistence type="predicted"/>
<dbReference type="Proteomes" id="UP000683925">
    <property type="component" value="Unassembled WGS sequence"/>
</dbReference>
<gene>
    <name evidence="2" type="ORF">POCTA_138.1.T1020186</name>
</gene>
<evidence type="ECO:0000313" key="3">
    <source>
        <dbReference type="Proteomes" id="UP000683925"/>
    </source>
</evidence>
<keyword evidence="1" id="KW-0472">Membrane</keyword>
<reference evidence="2" key="1">
    <citation type="submission" date="2021-01" db="EMBL/GenBank/DDBJ databases">
        <authorList>
            <consortium name="Genoscope - CEA"/>
            <person name="William W."/>
        </authorList>
    </citation>
    <scope>NUCLEOTIDE SEQUENCE</scope>
</reference>
<keyword evidence="1" id="KW-0812">Transmembrane</keyword>